<organism evidence="2">
    <name type="scientific">marine metagenome</name>
    <dbReference type="NCBI Taxonomy" id="408172"/>
    <lineage>
        <taxon>unclassified sequences</taxon>
        <taxon>metagenomes</taxon>
        <taxon>ecological metagenomes</taxon>
    </lineage>
</organism>
<protein>
    <submittedName>
        <fullName evidence="2">Uncharacterized protein</fullName>
    </submittedName>
</protein>
<proteinExistence type="predicted"/>
<reference evidence="2" key="1">
    <citation type="submission" date="2018-05" db="EMBL/GenBank/DDBJ databases">
        <authorList>
            <person name="Lanie J.A."/>
            <person name="Ng W.-L."/>
            <person name="Kazmierczak K.M."/>
            <person name="Andrzejewski T.M."/>
            <person name="Davidsen T.M."/>
            <person name="Wayne K.J."/>
            <person name="Tettelin H."/>
            <person name="Glass J.I."/>
            <person name="Rusch D."/>
            <person name="Podicherti R."/>
            <person name="Tsui H.-C.T."/>
            <person name="Winkler M.E."/>
        </authorList>
    </citation>
    <scope>NUCLEOTIDE SEQUENCE</scope>
</reference>
<sequence length="53" mass="6090">MDTARYAVAVLVMVTIPPAGFFWFLVHPVANYWRDLLCGFHKDLLVTMEAPHE</sequence>
<keyword evidence="1" id="KW-0472">Membrane</keyword>
<evidence type="ECO:0000256" key="1">
    <source>
        <dbReference type="SAM" id="Phobius"/>
    </source>
</evidence>
<feature type="transmembrane region" description="Helical" evidence="1">
    <location>
        <begin position="6"/>
        <end position="26"/>
    </location>
</feature>
<keyword evidence="1" id="KW-0812">Transmembrane</keyword>
<gene>
    <name evidence="2" type="ORF">METZ01_LOCUS141470</name>
</gene>
<dbReference type="EMBL" id="UINC01021317">
    <property type="protein sequence ID" value="SVA88616.1"/>
    <property type="molecule type" value="Genomic_DNA"/>
</dbReference>
<evidence type="ECO:0000313" key="2">
    <source>
        <dbReference type="EMBL" id="SVA88616.1"/>
    </source>
</evidence>
<name>A0A381ZH75_9ZZZZ</name>
<accession>A0A381ZH75</accession>
<keyword evidence="1" id="KW-1133">Transmembrane helix</keyword>
<dbReference type="AlphaFoldDB" id="A0A381ZH75"/>